<dbReference type="NCBIfam" id="NF006820">
    <property type="entry name" value="PRK09344.1-2"/>
    <property type="match status" value="1"/>
</dbReference>
<evidence type="ECO:0000313" key="12">
    <source>
        <dbReference type="Proteomes" id="UP000239706"/>
    </source>
</evidence>
<dbReference type="Pfam" id="PF01293">
    <property type="entry name" value="PEPCK_ATP"/>
    <property type="match status" value="1"/>
</dbReference>
<keyword evidence="6 10" id="KW-0210">Decarboxylase</keyword>
<comment type="caution">
    <text evidence="11">The sequence shown here is derived from an EMBL/GenBank/DDBJ whole genome shotgun (WGS) entry which is preliminary data.</text>
</comment>
<sequence length="522" mass="58731">MCVNLGYLGIKDYRNVYRNLPVSTLVEKALEKREGVLCENGAIVVNTGKYTGRSPEDRFIVRQKNTESKINWGKVNKPIEEQVFDSLYKQVLEYLKDKDLYIFDGFVGAMREHTLQIRVVCEYAYECLFAHQLFIRPNKEELDNFNAEFTVIAAPGFKARGKEDGVNSEAFVIINFDKKVILIGGTQYAGEIKKSVFTVMNFLLPEKGVFPMHASANIGKSGDTAIFFGLSGTGKTTLSADPNRNLIGDDEHGWCEKGVFNFEGGCYAKTIKLSREREKEIYDAIRFGTVLENVILDENKKTDYDDESITENTRAAYPINYIDNAELSGVGEIPHTVIFLTADAFGVMPPISKLTKEQAMYHFMSGYTSKVAGTERGITEPKATFSACFGEPFMPMNPAVYAELLGERIEKHGTNVFLVNTGWLFGGYGKGDRIKLSYTRAMISAALEGKLENVEFEEHPIFKVLMPKECEGVPKELLNPENTWEDKEAYREKAIELANNFTENFKKFKNVPEKIVQAGPNV</sequence>
<comment type="similarity">
    <text evidence="2 10">Belongs to the phosphoenolpyruvate carboxykinase (ATP) family.</text>
</comment>
<protein>
    <recommendedName>
        <fullName evidence="3 10">Phosphoenolpyruvate carboxykinase (ATP)</fullName>
        <shortName evidence="10">PCK</shortName>
        <shortName evidence="10">PEP carboxykinase</shortName>
        <shortName evidence="10">PEPCK</shortName>
        <ecNumber evidence="3 10">4.1.1.49</ecNumber>
    </recommendedName>
</protein>
<dbReference type="UniPathway" id="UPA00138"/>
<reference evidence="11 12" key="1">
    <citation type="submission" date="2018-03" db="EMBL/GenBank/DDBJ databases">
        <title>Genome sequence of Clostridium liquoris DSM 100320.</title>
        <authorList>
            <person name="Poehlein A."/>
            <person name="Daniel R."/>
        </authorList>
    </citation>
    <scope>NUCLEOTIDE SEQUENCE [LARGE SCALE GENOMIC DNA]</scope>
    <source>
        <strain evidence="11 12">DSM 100320</strain>
    </source>
</reference>
<evidence type="ECO:0000256" key="2">
    <source>
        <dbReference type="ARBA" id="ARBA00006052"/>
    </source>
</evidence>
<dbReference type="CDD" id="cd00484">
    <property type="entry name" value="PEPCK_ATP"/>
    <property type="match status" value="1"/>
</dbReference>
<dbReference type="Gene3D" id="2.170.8.10">
    <property type="entry name" value="Phosphoenolpyruvate Carboxykinase, domain 2"/>
    <property type="match status" value="1"/>
</dbReference>
<dbReference type="InterPro" id="IPR008210">
    <property type="entry name" value="PEP_carboxykinase_N"/>
</dbReference>
<keyword evidence="10" id="KW-0479">Metal-binding</keyword>
<keyword evidence="5 10" id="KW-0547">Nucleotide-binding</keyword>
<keyword evidence="7 10" id="KW-0067">ATP-binding</keyword>
<evidence type="ECO:0000256" key="10">
    <source>
        <dbReference type="HAMAP-Rule" id="MF_00453"/>
    </source>
</evidence>
<evidence type="ECO:0000256" key="4">
    <source>
        <dbReference type="ARBA" id="ARBA00022432"/>
    </source>
</evidence>
<dbReference type="InterPro" id="IPR015994">
    <property type="entry name" value="PEPCK_ATP_CS"/>
</dbReference>
<keyword evidence="4 10" id="KW-0312">Gluconeogenesis</keyword>
<accession>A0A2T0B0M6</accession>
<evidence type="ECO:0000256" key="1">
    <source>
        <dbReference type="ARBA" id="ARBA00004742"/>
    </source>
</evidence>
<feature type="binding site" evidence="10">
    <location>
        <position position="188"/>
    </location>
    <ligand>
        <name>substrate</name>
    </ligand>
</feature>
<evidence type="ECO:0000256" key="6">
    <source>
        <dbReference type="ARBA" id="ARBA00022793"/>
    </source>
</evidence>
<comment type="catalytic activity">
    <reaction evidence="9 10">
        <text>oxaloacetate + ATP = phosphoenolpyruvate + ADP + CO2</text>
        <dbReference type="Rhea" id="RHEA:18617"/>
        <dbReference type="ChEBI" id="CHEBI:16452"/>
        <dbReference type="ChEBI" id="CHEBI:16526"/>
        <dbReference type="ChEBI" id="CHEBI:30616"/>
        <dbReference type="ChEBI" id="CHEBI:58702"/>
        <dbReference type="ChEBI" id="CHEBI:456216"/>
        <dbReference type="EC" id="4.1.1.49"/>
    </reaction>
</comment>
<dbReference type="GO" id="GO:0005524">
    <property type="term" value="F:ATP binding"/>
    <property type="evidence" value="ECO:0007669"/>
    <property type="project" value="UniProtKB-UniRule"/>
</dbReference>
<feature type="binding site" evidence="10">
    <location>
        <position position="314"/>
    </location>
    <ligand>
        <name>substrate</name>
    </ligand>
</feature>
<dbReference type="PIRSF" id="PIRSF006294">
    <property type="entry name" value="PEP_crbxkin"/>
    <property type="match status" value="1"/>
</dbReference>
<comment type="cofactor">
    <cofactor evidence="10">
        <name>Mn(2+)</name>
        <dbReference type="ChEBI" id="CHEBI:29035"/>
    </cofactor>
    <text evidence="10">Binds 1 Mn(2+) ion per subunit.</text>
</comment>
<dbReference type="OrthoDB" id="9806325at2"/>
<dbReference type="GO" id="GO:0005829">
    <property type="term" value="C:cytosol"/>
    <property type="evidence" value="ECO:0007669"/>
    <property type="project" value="TreeGrafter"/>
</dbReference>
<feature type="binding site" evidence="10">
    <location>
        <position position="213"/>
    </location>
    <ligand>
        <name>ATP</name>
        <dbReference type="ChEBI" id="CHEBI:30616"/>
    </ligand>
</feature>
<dbReference type="GO" id="GO:0006094">
    <property type="term" value="P:gluconeogenesis"/>
    <property type="evidence" value="ECO:0007669"/>
    <property type="project" value="UniProtKB-UniRule"/>
</dbReference>
<name>A0A2T0B0M6_9CLOT</name>
<dbReference type="GO" id="GO:0004612">
    <property type="term" value="F:phosphoenolpyruvate carboxykinase (ATP) activity"/>
    <property type="evidence" value="ECO:0007669"/>
    <property type="project" value="UniProtKB-UniRule"/>
</dbReference>
<gene>
    <name evidence="10 11" type="primary">pckA</name>
    <name evidence="11" type="ORF">CLLI_25420</name>
</gene>
<keyword evidence="10" id="KW-0963">Cytoplasm</keyword>
<comment type="subcellular location">
    <subcellularLocation>
        <location evidence="10">Cytoplasm</location>
    </subcellularLocation>
</comment>
<dbReference type="PANTHER" id="PTHR30031">
    <property type="entry name" value="PHOSPHOENOLPYRUVATE CARBOXYKINASE ATP"/>
    <property type="match status" value="1"/>
</dbReference>
<feature type="binding site" evidence="10">
    <location>
        <position position="314"/>
    </location>
    <ligand>
        <name>ATP</name>
        <dbReference type="ChEBI" id="CHEBI:30616"/>
    </ligand>
</feature>
<feature type="binding site" evidence="10">
    <location>
        <position position="278"/>
    </location>
    <ligand>
        <name>ATP</name>
        <dbReference type="ChEBI" id="CHEBI:30616"/>
    </ligand>
</feature>
<comment type="pathway">
    <text evidence="1 10">Carbohydrate biosynthesis; gluconeogenesis.</text>
</comment>
<feature type="binding site" evidence="10">
    <location>
        <position position="194"/>
    </location>
    <ligand>
        <name>ATP</name>
        <dbReference type="ChEBI" id="CHEBI:30616"/>
    </ligand>
</feature>
<dbReference type="Gene3D" id="3.90.228.20">
    <property type="match status" value="1"/>
</dbReference>
<dbReference type="AlphaFoldDB" id="A0A2T0B0M6"/>
<feature type="binding site" evidence="10">
    <location>
        <position position="213"/>
    </location>
    <ligand>
        <name>Mn(2+)</name>
        <dbReference type="ChEBI" id="CHEBI:29035"/>
    </ligand>
</feature>
<dbReference type="Gene3D" id="3.40.449.10">
    <property type="entry name" value="Phosphoenolpyruvate Carboxykinase, domain 1"/>
    <property type="match status" value="1"/>
</dbReference>
<dbReference type="InterPro" id="IPR013035">
    <property type="entry name" value="PEP_carboxykinase_C"/>
</dbReference>
<keyword evidence="11" id="KW-0418">Kinase</keyword>
<proteinExistence type="inferred from homology"/>
<evidence type="ECO:0000256" key="9">
    <source>
        <dbReference type="ARBA" id="ARBA00047371"/>
    </source>
</evidence>
<dbReference type="NCBIfam" id="NF006821">
    <property type="entry name" value="PRK09344.1-3"/>
    <property type="match status" value="1"/>
</dbReference>
<evidence type="ECO:0000256" key="7">
    <source>
        <dbReference type="ARBA" id="ARBA00022840"/>
    </source>
</evidence>
<comment type="function">
    <text evidence="10">Involved in the gluconeogenesis. Catalyzes the conversion of oxaloacetate (OAA) to phosphoenolpyruvate (PEP) through direct phosphoryl transfer between the nucleoside triphosphate and OAA.</text>
</comment>
<dbReference type="InterPro" id="IPR001272">
    <property type="entry name" value="PEP_carboxykinase_ATP"/>
</dbReference>
<dbReference type="EMBL" id="PVXO01000068">
    <property type="protein sequence ID" value="PRR77130.1"/>
    <property type="molecule type" value="Genomic_DNA"/>
</dbReference>
<dbReference type="SUPFAM" id="SSF53795">
    <property type="entry name" value="PEP carboxykinase-like"/>
    <property type="match status" value="1"/>
</dbReference>
<dbReference type="HAMAP" id="MF_00453">
    <property type="entry name" value="PEPCK_ATP"/>
    <property type="match status" value="1"/>
</dbReference>
<evidence type="ECO:0000256" key="3">
    <source>
        <dbReference type="ARBA" id="ARBA00012363"/>
    </source>
</evidence>
<dbReference type="SUPFAM" id="SSF68923">
    <property type="entry name" value="PEP carboxykinase N-terminal domain"/>
    <property type="match status" value="1"/>
</dbReference>
<keyword evidence="11" id="KW-0808">Transferase</keyword>
<feature type="binding site" evidence="10">
    <location>
        <position position="53"/>
    </location>
    <ligand>
        <name>substrate</name>
    </ligand>
</feature>
<evidence type="ECO:0000256" key="5">
    <source>
        <dbReference type="ARBA" id="ARBA00022741"/>
    </source>
</evidence>
<feature type="binding site" evidence="10">
    <location>
        <position position="439"/>
    </location>
    <ligand>
        <name>ATP</name>
        <dbReference type="ChEBI" id="CHEBI:30616"/>
    </ligand>
</feature>
<dbReference type="EC" id="4.1.1.49" evidence="3 10"/>
<dbReference type="Proteomes" id="UP000239706">
    <property type="component" value="Unassembled WGS sequence"/>
</dbReference>
<dbReference type="GO" id="GO:0046872">
    <property type="term" value="F:metal ion binding"/>
    <property type="evidence" value="ECO:0007669"/>
    <property type="project" value="UniProtKB-KW"/>
</dbReference>
<dbReference type="NCBIfam" id="TIGR00224">
    <property type="entry name" value="pckA"/>
    <property type="match status" value="1"/>
</dbReference>
<keyword evidence="10" id="KW-0464">Manganese</keyword>
<evidence type="ECO:0000313" key="11">
    <source>
        <dbReference type="EMBL" id="PRR77130.1"/>
    </source>
</evidence>
<feature type="binding site" evidence="10">
    <location>
        <position position="194"/>
    </location>
    <ligand>
        <name>substrate</name>
    </ligand>
</feature>
<feature type="binding site" evidence="10">
    <location>
        <position position="194"/>
    </location>
    <ligand>
        <name>Mn(2+)</name>
        <dbReference type="ChEBI" id="CHEBI:29035"/>
    </ligand>
</feature>
<keyword evidence="12" id="KW-1185">Reference proteome</keyword>
<dbReference type="RefSeq" id="WP_106064578.1">
    <property type="nucleotide sequence ID" value="NZ_PVXO01000068.1"/>
</dbReference>
<dbReference type="FunFam" id="2.170.8.10:FF:000001">
    <property type="entry name" value="Phosphoenolpyruvate carboxykinase (ATP)"/>
    <property type="match status" value="1"/>
</dbReference>
<feature type="binding site" evidence="10">
    <location>
        <begin position="229"/>
        <end position="237"/>
    </location>
    <ligand>
        <name>ATP</name>
        <dbReference type="ChEBI" id="CHEBI:30616"/>
    </ligand>
</feature>
<evidence type="ECO:0000256" key="8">
    <source>
        <dbReference type="ARBA" id="ARBA00023239"/>
    </source>
</evidence>
<feature type="binding site" evidence="10">
    <location>
        <position position="250"/>
    </location>
    <ligand>
        <name>Mn(2+)</name>
        <dbReference type="ChEBI" id="CHEBI:29035"/>
    </ligand>
</feature>
<dbReference type="PANTHER" id="PTHR30031:SF0">
    <property type="entry name" value="PHOSPHOENOLPYRUVATE CARBOXYKINASE (ATP)"/>
    <property type="match status" value="1"/>
</dbReference>
<organism evidence="11 12">
    <name type="scientific">Clostridium liquoris</name>
    <dbReference type="NCBI Taxonomy" id="1289519"/>
    <lineage>
        <taxon>Bacteria</taxon>
        <taxon>Bacillati</taxon>
        <taxon>Bacillota</taxon>
        <taxon>Clostridia</taxon>
        <taxon>Eubacteriales</taxon>
        <taxon>Clostridiaceae</taxon>
        <taxon>Clostridium</taxon>
    </lineage>
</organism>
<feature type="binding site" evidence="10">
    <location>
        <begin position="433"/>
        <end position="434"/>
    </location>
    <ligand>
        <name>ATP</name>
        <dbReference type="ChEBI" id="CHEBI:30616"/>
    </ligand>
</feature>
<dbReference type="PROSITE" id="PS00532">
    <property type="entry name" value="PEPCK_ATP"/>
    <property type="match status" value="1"/>
</dbReference>
<keyword evidence="8 10" id="KW-0456">Lyase</keyword>
<dbReference type="GO" id="GO:0016301">
    <property type="term" value="F:kinase activity"/>
    <property type="evidence" value="ECO:0007669"/>
    <property type="project" value="UniProtKB-KW"/>
</dbReference>
<keyword evidence="11" id="KW-0670">Pyruvate</keyword>